<keyword evidence="4 8" id="KW-0863">Zinc-finger</keyword>
<feature type="domain" description="C2H2-type" evidence="11">
    <location>
        <begin position="479"/>
        <end position="506"/>
    </location>
</feature>
<sequence length="604" mass="69087">MENFHCLLCLSSLDKDIPCSTKSSIKEQIVRLYDLLVPEYHTSTPHQTIIAQCDGHDIFKLCKNCSLSAKEIEKIKQQLTQLEKKIARKVEELRTVVSNSFSKEEKIEESLQSIRKSLLLSSGYEDSNPHILTDLKVKPEPDEDVPNYEEQLPTTSSPTPTNQSDDQDDPLFSLNDAEEISDSSSDDGSPSSDASDFYITPDNTNKDKKNKRTTKSDSKNESSSPPPKRKRIRKYVPKRKKYDESCYTLSCAVCSSKFRKERHLRLHLRQEHKGFCQFQCQICQHRHDTQTLLDSHMIVRHESEEKSFFCTKPKCGKGFTLEVNFLSHMERHKLDKTKPVVCTVCDARFANQAYLEKHNVIHVTSWMCETCGAQLATRDAFRRHVRLHLGEKPYKCDQCEESFAYLNARKLHMLRAHAPQRHICHICGKTFTLKQYLKTHIDKVHEKVKKHECVECGEKFCTLEHLRAHNVREHNAEPIVCDECGATFASRTLLKCHKIRHSGIKKHECSVCGARYYTKKALEAHQTSHSDVRNHICHDCGAAFKTRINLMRHLKNVHGIFGAKRGAGGTTKKSKLGTQGQKVTRGEVRDPAMSHVGVNLDAFC</sequence>
<dbReference type="GO" id="GO:0006357">
    <property type="term" value="P:regulation of transcription by RNA polymerase II"/>
    <property type="evidence" value="ECO:0007669"/>
    <property type="project" value="TreeGrafter"/>
</dbReference>
<dbReference type="GO" id="GO:0005634">
    <property type="term" value="C:nucleus"/>
    <property type="evidence" value="ECO:0007669"/>
    <property type="project" value="UniProtKB-SubCell"/>
</dbReference>
<dbReference type="OMA" id="EYCYVKN"/>
<feature type="domain" description="C2H2-type" evidence="11">
    <location>
        <begin position="451"/>
        <end position="479"/>
    </location>
</feature>
<keyword evidence="9" id="KW-0175">Coiled coil</keyword>
<name>A0A226ECS0_FOLCA</name>
<dbReference type="PROSITE" id="PS00028">
    <property type="entry name" value="ZINC_FINGER_C2H2_1"/>
    <property type="match status" value="10"/>
</dbReference>
<dbReference type="PANTHER" id="PTHR24404:SF111">
    <property type="entry name" value="GASTRULA ZINC FINGER PROTEIN XLCGF49.1-LIKE-RELATED"/>
    <property type="match status" value="1"/>
</dbReference>
<feature type="domain" description="C2H2-type" evidence="11">
    <location>
        <begin position="366"/>
        <end position="393"/>
    </location>
</feature>
<proteinExistence type="predicted"/>
<comment type="caution">
    <text evidence="12">The sequence shown here is derived from an EMBL/GenBank/DDBJ whole genome shotgun (WGS) entry which is preliminary data.</text>
</comment>
<dbReference type="InterPro" id="IPR036236">
    <property type="entry name" value="Znf_C2H2_sf"/>
</dbReference>
<dbReference type="AlphaFoldDB" id="A0A226ECS0"/>
<evidence type="ECO:0000256" key="2">
    <source>
        <dbReference type="ARBA" id="ARBA00022723"/>
    </source>
</evidence>
<dbReference type="PROSITE" id="PS50157">
    <property type="entry name" value="ZINC_FINGER_C2H2_2"/>
    <property type="match status" value="10"/>
</dbReference>
<dbReference type="STRING" id="158441.A0A226ECS0"/>
<feature type="coiled-coil region" evidence="9">
    <location>
        <begin position="65"/>
        <end position="99"/>
    </location>
</feature>
<feature type="domain" description="C2H2-type" evidence="11">
    <location>
        <begin position="394"/>
        <end position="422"/>
    </location>
</feature>
<dbReference type="InterPro" id="IPR050589">
    <property type="entry name" value="Ikaros_C2H2-ZF"/>
</dbReference>
<evidence type="ECO:0000256" key="5">
    <source>
        <dbReference type="ARBA" id="ARBA00022833"/>
    </source>
</evidence>
<evidence type="ECO:0000256" key="8">
    <source>
        <dbReference type="PROSITE-ProRule" id="PRU00042"/>
    </source>
</evidence>
<protein>
    <submittedName>
        <fullName evidence="12">Krueppel-related zinc finger protein 1</fullName>
    </submittedName>
</protein>
<dbReference type="Gene3D" id="3.30.160.60">
    <property type="entry name" value="Classic Zinc Finger"/>
    <property type="match status" value="7"/>
</dbReference>
<dbReference type="GO" id="GO:0000978">
    <property type="term" value="F:RNA polymerase II cis-regulatory region sequence-specific DNA binding"/>
    <property type="evidence" value="ECO:0007669"/>
    <property type="project" value="TreeGrafter"/>
</dbReference>
<dbReference type="GO" id="GO:0003700">
    <property type="term" value="F:DNA-binding transcription factor activity"/>
    <property type="evidence" value="ECO:0007669"/>
    <property type="project" value="TreeGrafter"/>
</dbReference>
<keyword evidence="5" id="KW-0862">Zinc</keyword>
<feature type="region of interest" description="Disordered" evidence="10">
    <location>
        <begin position="134"/>
        <end position="235"/>
    </location>
</feature>
<feature type="compositionally biased region" description="Acidic residues" evidence="10">
    <location>
        <begin position="176"/>
        <end position="185"/>
    </location>
</feature>
<dbReference type="SUPFAM" id="SSF57667">
    <property type="entry name" value="beta-beta-alpha zinc fingers"/>
    <property type="match status" value="5"/>
</dbReference>
<organism evidence="12 13">
    <name type="scientific">Folsomia candida</name>
    <name type="common">Springtail</name>
    <dbReference type="NCBI Taxonomy" id="158441"/>
    <lineage>
        <taxon>Eukaryota</taxon>
        <taxon>Metazoa</taxon>
        <taxon>Ecdysozoa</taxon>
        <taxon>Arthropoda</taxon>
        <taxon>Hexapoda</taxon>
        <taxon>Collembola</taxon>
        <taxon>Entomobryomorpha</taxon>
        <taxon>Isotomoidea</taxon>
        <taxon>Isotomidae</taxon>
        <taxon>Proisotominae</taxon>
        <taxon>Folsomia</taxon>
    </lineage>
</organism>
<keyword evidence="2" id="KW-0479">Metal-binding</keyword>
<reference evidence="12 13" key="1">
    <citation type="submission" date="2015-12" db="EMBL/GenBank/DDBJ databases">
        <title>The genome of Folsomia candida.</title>
        <authorList>
            <person name="Faddeeva A."/>
            <person name="Derks M.F."/>
            <person name="Anvar Y."/>
            <person name="Smit S."/>
            <person name="Van Straalen N."/>
            <person name="Roelofs D."/>
        </authorList>
    </citation>
    <scope>NUCLEOTIDE SEQUENCE [LARGE SCALE GENOMIC DNA]</scope>
    <source>
        <strain evidence="12 13">VU population</strain>
        <tissue evidence="12">Whole body</tissue>
    </source>
</reference>
<comment type="subcellular location">
    <subcellularLocation>
        <location evidence="1">Nucleus</location>
    </subcellularLocation>
</comment>
<evidence type="ECO:0000313" key="13">
    <source>
        <dbReference type="Proteomes" id="UP000198287"/>
    </source>
</evidence>
<dbReference type="PANTHER" id="PTHR24404">
    <property type="entry name" value="ZINC FINGER PROTEIN"/>
    <property type="match status" value="1"/>
</dbReference>
<evidence type="ECO:0000256" key="7">
    <source>
        <dbReference type="ARBA" id="ARBA00023242"/>
    </source>
</evidence>
<feature type="domain" description="C2H2-type" evidence="11">
    <location>
        <begin position="535"/>
        <end position="558"/>
    </location>
</feature>
<evidence type="ECO:0000256" key="10">
    <source>
        <dbReference type="SAM" id="MobiDB-lite"/>
    </source>
</evidence>
<feature type="domain" description="C2H2-type" evidence="11">
    <location>
        <begin position="340"/>
        <end position="362"/>
    </location>
</feature>
<feature type="domain" description="C2H2-type" evidence="11">
    <location>
        <begin position="507"/>
        <end position="534"/>
    </location>
</feature>
<feature type="domain" description="C2H2-type" evidence="11">
    <location>
        <begin position="422"/>
        <end position="450"/>
    </location>
</feature>
<dbReference type="FunFam" id="3.30.160.60:FF:000630">
    <property type="entry name" value="Zinc finger protein 180"/>
    <property type="match status" value="1"/>
</dbReference>
<feature type="compositionally biased region" description="Low complexity" evidence="10">
    <location>
        <begin position="186"/>
        <end position="196"/>
    </location>
</feature>
<feature type="domain" description="C2H2-type" evidence="11">
    <location>
        <begin position="308"/>
        <end position="337"/>
    </location>
</feature>
<dbReference type="InterPro" id="IPR013087">
    <property type="entry name" value="Znf_C2H2_type"/>
</dbReference>
<keyword evidence="7" id="KW-0539">Nucleus</keyword>
<evidence type="ECO:0000256" key="6">
    <source>
        <dbReference type="ARBA" id="ARBA00023125"/>
    </source>
</evidence>
<dbReference type="Pfam" id="PF13912">
    <property type="entry name" value="zf-C2H2_6"/>
    <property type="match status" value="2"/>
</dbReference>
<keyword evidence="3" id="KW-0677">Repeat</keyword>
<evidence type="ECO:0000256" key="1">
    <source>
        <dbReference type="ARBA" id="ARBA00004123"/>
    </source>
</evidence>
<accession>A0A226ECS0</accession>
<feature type="domain" description="C2H2-type" evidence="11">
    <location>
        <begin position="249"/>
        <end position="274"/>
    </location>
</feature>
<keyword evidence="13" id="KW-1185">Reference proteome</keyword>
<gene>
    <name evidence="12" type="ORF">Fcan01_10227</name>
</gene>
<dbReference type="EMBL" id="LNIX01000005">
    <property type="protein sequence ID" value="OXA54847.1"/>
    <property type="molecule type" value="Genomic_DNA"/>
</dbReference>
<evidence type="ECO:0000259" key="11">
    <source>
        <dbReference type="PROSITE" id="PS50157"/>
    </source>
</evidence>
<evidence type="ECO:0000256" key="3">
    <source>
        <dbReference type="ARBA" id="ARBA00022737"/>
    </source>
</evidence>
<evidence type="ECO:0000313" key="12">
    <source>
        <dbReference type="EMBL" id="OXA54847.1"/>
    </source>
</evidence>
<keyword evidence="6" id="KW-0238">DNA-binding</keyword>
<dbReference type="Proteomes" id="UP000198287">
    <property type="component" value="Unassembled WGS sequence"/>
</dbReference>
<dbReference type="Pfam" id="PF00096">
    <property type="entry name" value="zf-C2H2"/>
    <property type="match status" value="2"/>
</dbReference>
<evidence type="ECO:0000256" key="4">
    <source>
        <dbReference type="ARBA" id="ARBA00022771"/>
    </source>
</evidence>
<evidence type="ECO:0000256" key="9">
    <source>
        <dbReference type="SAM" id="Coils"/>
    </source>
</evidence>
<dbReference type="GO" id="GO:0008270">
    <property type="term" value="F:zinc ion binding"/>
    <property type="evidence" value="ECO:0007669"/>
    <property type="project" value="UniProtKB-KW"/>
</dbReference>
<dbReference type="OrthoDB" id="8922241at2759"/>
<dbReference type="SMART" id="SM00355">
    <property type="entry name" value="ZnF_C2H2"/>
    <property type="match status" value="11"/>
</dbReference>